<dbReference type="PROSITE" id="PS50064">
    <property type="entry name" value="ZF_PARP_2"/>
    <property type="match status" value="1"/>
</dbReference>
<dbReference type="GO" id="GO:0003677">
    <property type="term" value="F:DNA binding"/>
    <property type="evidence" value="ECO:0007669"/>
    <property type="project" value="InterPro"/>
</dbReference>
<keyword evidence="7" id="KW-1185">Reference proteome</keyword>
<dbReference type="PROSITE" id="PS52007">
    <property type="entry name" value="PADR1"/>
    <property type="match status" value="1"/>
</dbReference>
<evidence type="ECO:0000256" key="5">
    <source>
        <dbReference type="ARBA" id="ARBA00023242"/>
    </source>
</evidence>
<dbReference type="Gene3D" id="3.90.640.80">
    <property type="match status" value="1"/>
</dbReference>
<dbReference type="InterPro" id="IPR012982">
    <property type="entry name" value="PARP1-like_PADR1_Zn_ribbon"/>
</dbReference>
<keyword evidence="2" id="KW-0479">Metal-binding</keyword>
<evidence type="ECO:0000256" key="4">
    <source>
        <dbReference type="ARBA" id="ARBA00022833"/>
    </source>
</evidence>
<dbReference type="InterPro" id="IPR036957">
    <property type="entry name" value="Znf_PARP_sf"/>
</dbReference>
<keyword evidence="5" id="KW-0539">Nucleus</keyword>
<dbReference type="InterPro" id="IPR049296">
    <property type="entry name" value="PARP1-like_PADR1_N"/>
</dbReference>
<sequence length="283" mass="33245">MSRREKLLHELPFGVDYAKSARARCKYCEMNIPKGELRLSVRYPSHKFMKMQDNWLHERCFWKSVRKDELSEATIYGFEALEWEDQEMLREKIILNEKEIKKDEELNDADVKDIPLVSSGKVKEALKVQSEMLSEIKKELIEFKFKLKDFDEIFKANEYHIREDEGISECIEQLSDFIVFGVPSKCPKCKEGTLYYDYTGHAYKCDGTGEKSCVFSDPNPERKSLNVGEDWAENGFLEGRKLPMLKERSYPPGAHVKMDTVTDYPRDRIRRPTRFGKHLEDES</sequence>
<evidence type="ECO:0000313" key="7">
    <source>
        <dbReference type="Proteomes" id="UP000887577"/>
    </source>
</evidence>
<dbReference type="GO" id="GO:0005634">
    <property type="term" value="C:nucleus"/>
    <property type="evidence" value="ECO:0007669"/>
    <property type="project" value="UniProtKB-SubCell"/>
</dbReference>
<dbReference type="Pfam" id="PF08063">
    <property type="entry name" value="Zn_ribbon_PADR1"/>
    <property type="match status" value="1"/>
</dbReference>
<feature type="domain" description="PARP-type" evidence="6">
    <location>
        <begin position="13"/>
        <end position="93"/>
    </location>
</feature>
<dbReference type="SMART" id="SM01336">
    <property type="entry name" value="zf-PARP"/>
    <property type="match status" value="1"/>
</dbReference>
<evidence type="ECO:0000256" key="2">
    <source>
        <dbReference type="ARBA" id="ARBA00022723"/>
    </source>
</evidence>
<evidence type="ECO:0000256" key="1">
    <source>
        <dbReference type="ARBA" id="ARBA00004123"/>
    </source>
</evidence>
<name>A0A914XU96_9BILA</name>
<organism evidence="7 8">
    <name type="scientific">Panagrolaimus superbus</name>
    <dbReference type="NCBI Taxonomy" id="310955"/>
    <lineage>
        <taxon>Eukaryota</taxon>
        <taxon>Metazoa</taxon>
        <taxon>Ecdysozoa</taxon>
        <taxon>Nematoda</taxon>
        <taxon>Chromadorea</taxon>
        <taxon>Rhabditida</taxon>
        <taxon>Tylenchina</taxon>
        <taxon>Panagrolaimomorpha</taxon>
        <taxon>Panagrolaimoidea</taxon>
        <taxon>Panagrolaimidae</taxon>
        <taxon>Panagrolaimus</taxon>
    </lineage>
</organism>
<dbReference type="SUPFAM" id="SSF57716">
    <property type="entry name" value="Glucocorticoid receptor-like (DNA-binding domain)"/>
    <property type="match status" value="1"/>
</dbReference>
<dbReference type="GO" id="GO:0008270">
    <property type="term" value="F:zinc ion binding"/>
    <property type="evidence" value="ECO:0007669"/>
    <property type="project" value="UniProtKB-KW"/>
</dbReference>
<protein>
    <submittedName>
        <fullName evidence="8">PARP-type domain-containing protein</fullName>
    </submittedName>
</protein>
<accession>A0A914XU96</accession>
<reference evidence="8" key="1">
    <citation type="submission" date="2022-11" db="UniProtKB">
        <authorList>
            <consortium name="WormBaseParasite"/>
        </authorList>
    </citation>
    <scope>IDENTIFICATION</scope>
</reference>
<dbReference type="Gene3D" id="3.30.1740.10">
    <property type="entry name" value="Zinc finger, PARP-type"/>
    <property type="match status" value="1"/>
</dbReference>
<evidence type="ECO:0000259" key="6">
    <source>
        <dbReference type="PROSITE" id="PS50064"/>
    </source>
</evidence>
<dbReference type="SMART" id="SM01335">
    <property type="entry name" value="PADR1"/>
    <property type="match status" value="1"/>
</dbReference>
<evidence type="ECO:0000256" key="3">
    <source>
        <dbReference type="ARBA" id="ARBA00022771"/>
    </source>
</evidence>
<dbReference type="Pfam" id="PF21728">
    <property type="entry name" value="PADR1_N"/>
    <property type="match status" value="1"/>
</dbReference>
<keyword evidence="3" id="KW-0863">Zinc-finger</keyword>
<proteinExistence type="predicted"/>
<dbReference type="InterPro" id="IPR001510">
    <property type="entry name" value="Znf_PARP"/>
</dbReference>
<evidence type="ECO:0000313" key="8">
    <source>
        <dbReference type="WBParaSite" id="PSU_v2.g10539.t1"/>
    </source>
</evidence>
<dbReference type="Proteomes" id="UP000887577">
    <property type="component" value="Unplaced"/>
</dbReference>
<dbReference type="Pfam" id="PF00645">
    <property type="entry name" value="zf-PARP"/>
    <property type="match status" value="1"/>
</dbReference>
<keyword evidence="4" id="KW-0862">Zinc</keyword>
<comment type="subcellular location">
    <subcellularLocation>
        <location evidence="1">Nucleus</location>
    </subcellularLocation>
</comment>
<dbReference type="AlphaFoldDB" id="A0A914XU96"/>
<dbReference type="WBParaSite" id="PSU_v2.g10539.t1">
    <property type="protein sequence ID" value="PSU_v2.g10539.t1"/>
    <property type="gene ID" value="PSU_v2.g10539"/>
</dbReference>